<protein>
    <recommendedName>
        <fullName evidence="2">DUF4062 domain-containing protein</fullName>
    </recommendedName>
</protein>
<feature type="non-terminal residue" evidence="1">
    <location>
        <position position="197"/>
    </location>
</feature>
<dbReference type="PANTHER" id="PTHR30595">
    <property type="entry name" value="GLPR-RELATED TRANSCRIPTIONAL REPRESSOR"/>
    <property type="match status" value="1"/>
</dbReference>
<dbReference type="EMBL" id="BARV01005134">
    <property type="protein sequence ID" value="GAI11529.1"/>
    <property type="molecule type" value="Genomic_DNA"/>
</dbReference>
<dbReference type="AlphaFoldDB" id="X1MYV8"/>
<comment type="caution">
    <text evidence="1">The sequence shown here is derived from an EMBL/GenBank/DDBJ whole genome shotgun (WGS) entry which is preliminary data.</text>
</comment>
<name>X1MYV8_9ZZZZ</name>
<dbReference type="PANTHER" id="PTHR30595:SF6">
    <property type="entry name" value="SCHLAFEN ALBA-2 DOMAIN-CONTAINING PROTEIN"/>
    <property type="match status" value="1"/>
</dbReference>
<gene>
    <name evidence="1" type="ORF">S06H3_10867</name>
</gene>
<accession>X1MYV8</accession>
<reference evidence="1" key="1">
    <citation type="journal article" date="2014" name="Front. Microbiol.">
        <title>High frequency of phylogenetically diverse reductive dehalogenase-homologous genes in deep subseafloor sedimentary metagenomes.</title>
        <authorList>
            <person name="Kawai M."/>
            <person name="Futagami T."/>
            <person name="Toyoda A."/>
            <person name="Takaki Y."/>
            <person name="Nishi S."/>
            <person name="Hori S."/>
            <person name="Arai W."/>
            <person name="Tsubouchi T."/>
            <person name="Morono Y."/>
            <person name="Uchiyama I."/>
            <person name="Ito T."/>
            <person name="Fujiyama A."/>
            <person name="Inagaki F."/>
            <person name="Takami H."/>
        </authorList>
    </citation>
    <scope>NUCLEOTIDE SEQUENCE</scope>
    <source>
        <strain evidence="1">Expedition CK06-06</strain>
    </source>
</reference>
<evidence type="ECO:0000313" key="1">
    <source>
        <dbReference type="EMBL" id="GAI11529.1"/>
    </source>
</evidence>
<evidence type="ECO:0008006" key="2">
    <source>
        <dbReference type="Google" id="ProtNLM"/>
    </source>
</evidence>
<proteinExistence type="predicted"/>
<organism evidence="1">
    <name type="scientific">marine sediment metagenome</name>
    <dbReference type="NCBI Taxonomy" id="412755"/>
    <lineage>
        <taxon>unclassified sequences</taxon>
        <taxon>metagenomes</taxon>
        <taxon>ecological metagenomes</taxon>
    </lineage>
</organism>
<sequence>MLLGKEYGQTGTDGLSAIEREFNKAVEKHLKILVFLSGRNDSTRDRRVSNLIRETGRPSSGYVYKEFNDTSDLKEYVFNSLVELLDDEGILAKFPFDSTICEEATYRNINEKLVEEFLTHRAIKRKVEIPKTPIRDFLVKTIKVVLEVDGVLKPTNTAILFFCDYPQEFMSQSSIKVARYRGNTRIEFIDSQELAGP</sequence>